<comment type="caution">
    <text evidence="1">The sequence shown here is derived from an EMBL/GenBank/DDBJ whole genome shotgun (WGS) entry which is preliminary data.</text>
</comment>
<organism evidence="1 2">
    <name type="scientific">Arthrobotrys conoides</name>
    <dbReference type="NCBI Taxonomy" id="74498"/>
    <lineage>
        <taxon>Eukaryota</taxon>
        <taxon>Fungi</taxon>
        <taxon>Dikarya</taxon>
        <taxon>Ascomycota</taxon>
        <taxon>Pezizomycotina</taxon>
        <taxon>Orbiliomycetes</taxon>
        <taxon>Orbiliales</taxon>
        <taxon>Orbiliaceae</taxon>
        <taxon>Arthrobotrys</taxon>
    </lineage>
</organism>
<gene>
    <name evidence="1" type="ORF">TWF506_004523</name>
</gene>
<keyword evidence="2" id="KW-1185">Reference proteome</keyword>
<sequence length="166" mass="18588">MSESNPHYHPGESSQSAFETAVEALSELRGGTALLPVSPSAHLLPRTPEELVYADCKKIAVKTSIADVRAELGVPQSTTESINTINNYKWEQLSALIAALSQEFDFDDDSVSNLTRISQAIERSPSWGDCNPRRPVSAFVPVLIYRWRKNRQRSNLRRNAQRYKDG</sequence>
<protein>
    <submittedName>
        <fullName evidence="1">Uncharacterized protein</fullName>
    </submittedName>
</protein>
<evidence type="ECO:0000313" key="1">
    <source>
        <dbReference type="EMBL" id="KAK6498284.1"/>
    </source>
</evidence>
<proteinExistence type="predicted"/>
<dbReference type="EMBL" id="JAVHJM010000014">
    <property type="protein sequence ID" value="KAK6498284.1"/>
    <property type="molecule type" value="Genomic_DNA"/>
</dbReference>
<reference evidence="1 2" key="1">
    <citation type="submission" date="2019-10" db="EMBL/GenBank/DDBJ databases">
        <authorList>
            <person name="Palmer J.M."/>
        </authorList>
    </citation>
    <scope>NUCLEOTIDE SEQUENCE [LARGE SCALE GENOMIC DNA]</scope>
    <source>
        <strain evidence="1 2">TWF506</strain>
    </source>
</reference>
<name>A0AAN8NK80_9PEZI</name>
<evidence type="ECO:0000313" key="2">
    <source>
        <dbReference type="Proteomes" id="UP001307849"/>
    </source>
</evidence>
<dbReference type="AlphaFoldDB" id="A0AAN8NK80"/>
<dbReference type="Proteomes" id="UP001307849">
    <property type="component" value="Unassembled WGS sequence"/>
</dbReference>
<accession>A0AAN8NK80</accession>